<protein>
    <submittedName>
        <fullName evidence="2">Uncharacterized protein</fullName>
    </submittedName>
</protein>
<accession>A0ABU5XL63</accession>
<dbReference type="EMBL" id="JAYJJR010000013">
    <property type="protein sequence ID" value="MEB3023020.1"/>
    <property type="molecule type" value="Genomic_DNA"/>
</dbReference>
<evidence type="ECO:0000313" key="3">
    <source>
        <dbReference type="Proteomes" id="UP001299596"/>
    </source>
</evidence>
<name>A0ABU5XL63_9MYCO</name>
<comment type="caution">
    <text evidence="2">The sequence shown here is derived from an EMBL/GenBank/DDBJ whole genome shotgun (WGS) entry which is preliminary data.</text>
</comment>
<gene>
    <name evidence="2" type="ORF">K6T79_18415</name>
</gene>
<proteinExistence type="predicted"/>
<reference evidence="2 3" key="1">
    <citation type="submission" date="2023-12" db="EMBL/GenBank/DDBJ databases">
        <title>Description of new species of Mycobacterium terrae complex isolated from sewage at the Sao Paulo Zoological Park Foundation in Brazil.</title>
        <authorList>
            <person name="Romagnoli C.L."/>
            <person name="Conceicao E.C."/>
            <person name="Machado E."/>
            <person name="Barreto L.B.P.F."/>
            <person name="Sharma A."/>
            <person name="Silva N.M."/>
            <person name="Marques L.E."/>
            <person name="Juliana M.A."/>
            <person name="Lourenco M.C.S."/>
            <person name="Digiampietri L.A."/>
            <person name="Suffys P.N."/>
            <person name="Viana-Niero C."/>
        </authorList>
    </citation>
    <scope>NUCLEOTIDE SEQUENCE [LARGE SCALE GENOMIC DNA]</scope>
    <source>
        <strain evidence="2 3">MYC098</strain>
    </source>
</reference>
<evidence type="ECO:0000313" key="2">
    <source>
        <dbReference type="EMBL" id="MEB3023020.1"/>
    </source>
</evidence>
<dbReference type="Proteomes" id="UP001299596">
    <property type="component" value="Unassembled WGS sequence"/>
</dbReference>
<dbReference type="RefSeq" id="WP_329782044.1">
    <property type="nucleotide sequence ID" value="NZ_JAYJJR010000013.1"/>
</dbReference>
<feature type="region of interest" description="Disordered" evidence="1">
    <location>
        <begin position="149"/>
        <end position="170"/>
    </location>
</feature>
<sequence length="170" mass="18675">MLMPPEAKMRALAARHGFVEHPAPGFLGFHRTHADGRWQGLNVFWWSNAQHAAALGIPRYYMVFDIAPAASAPGGRFRLPMVVWPAALAEQDVRPWPDVVAEFEEVFLPVFDAPESRGRELVEDLSARYQIFPGGGNGNAQGWVPHSNPGKGVACAEESPREASARSQTM</sequence>
<evidence type="ECO:0000256" key="1">
    <source>
        <dbReference type="SAM" id="MobiDB-lite"/>
    </source>
</evidence>
<organism evidence="2 3">
    <name type="scientific">[Mycobacterium] crassicus</name>
    <dbReference type="NCBI Taxonomy" id="2872309"/>
    <lineage>
        <taxon>Bacteria</taxon>
        <taxon>Bacillati</taxon>
        <taxon>Actinomycetota</taxon>
        <taxon>Actinomycetes</taxon>
        <taxon>Mycobacteriales</taxon>
        <taxon>Mycobacteriaceae</taxon>
        <taxon>Mycolicibacter</taxon>
    </lineage>
</organism>
<keyword evidence="3" id="KW-1185">Reference proteome</keyword>